<accession>A0AAE1AH87</accession>
<organism evidence="1 2">
    <name type="scientific">Elysia crispata</name>
    <name type="common">lettuce slug</name>
    <dbReference type="NCBI Taxonomy" id="231223"/>
    <lineage>
        <taxon>Eukaryota</taxon>
        <taxon>Metazoa</taxon>
        <taxon>Spiralia</taxon>
        <taxon>Lophotrochozoa</taxon>
        <taxon>Mollusca</taxon>
        <taxon>Gastropoda</taxon>
        <taxon>Heterobranchia</taxon>
        <taxon>Euthyneura</taxon>
        <taxon>Panpulmonata</taxon>
        <taxon>Sacoglossa</taxon>
        <taxon>Placobranchoidea</taxon>
        <taxon>Plakobranchidae</taxon>
        <taxon>Elysia</taxon>
    </lineage>
</organism>
<gene>
    <name evidence="1" type="ORF">RRG08_037338</name>
</gene>
<dbReference type="AlphaFoldDB" id="A0AAE1AH87"/>
<keyword evidence="2" id="KW-1185">Reference proteome</keyword>
<evidence type="ECO:0000313" key="2">
    <source>
        <dbReference type="Proteomes" id="UP001283361"/>
    </source>
</evidence>
<name>A0AAE1AH87_9GAST</name>
<sequence>MWSSALGLGERHDVGTGRKRREKKTIMWSRMLGLGERDVRKRLYHVEQGVGTGRKIRDKKTIMWSRVLGLGERDWVMRPRGAFSGQASLLYIQVLTGSEPKLRAPPLALLACSSTTASDRRALYTCM</sequence>
<reference evidence="1" key="1">
    <citation type="journal article" date="2023" name="G3 (Bethesda)">
        <title>A reference genome for the long-term kleptoplast-retaining sea slug Elysia crispata morphotype clarki.</title>
        <authorList>
            <person name="Eastman K.E."/>
            <person name="Pendleton A.L."/>
            <person name="Shaikh M.A."/>
            <person name="Suttiyut T."/>
            <person name="Ogas R."/>
            <person name="Tomko P."/>
            <person name="Gavelis G."/>
            <person name="Widhalm J.R."/>
            <person name="Wisecaver J.H."/>
        </authorList>
    </citation>
    <scope>NUCLEOTIDE SEQUENCE</scope>
    <source>
        <strain evidence="1">ECLA1</strain>
    </source>
</reference>
<dbReference type="Proteomes" id="UP001283361">
    <property type="component" value="Unassembled WGS sequence"/>
</dbReference>
<evidence type="ECO:0000313" key="1">
    <source>
        <dbReference type="EMBL" id="KAK3787061.1"/>
    </source>
</evidence>
<dbReference type="EMBL" id="JAWDGP010001912">
    <property type="protein sequence ID" value="KAK3787061.1"/>
    <property type="molecule type" value="Genomic_DNA"/>
</dbReference>
<proteinExistence type="predicted"/>
<comment type="caution">
    <text evidence="1">The sequence shown here is derived from an EMBL/GenBank/DDBJ whole genome shotgun (WGS) entry which is preliminary data.</text>
</comment>
<protein>
    <submittedName>
        <fullName evidence="1">Uncharacterized protein</fullName>
    </submittedName>
</protein>